<keyword evidence="5" id="KW-0961">Cell wall biogenesis/degradation</keyword>
<protein>
    <recommendedName>
        <fullName evidence="7">glucan 1,3-beta-glucosidase</fullName>
        <ecNumber evidence="7">3.2.1.58</ecNumber>
    </recommendedName>
</protein>
<dbReference type="GO" id="GO:0009251">
    <property type="term" value="P:glucan catabolic process"/>
    <property type="evidence" value="ECO:0007669"/>
    <property type="project" value="TreeGrafter"/>
</dbReference>
<keyword evidence="3" id="KW-0325">Glycoprotein</keyword>
<dbReference type="GO" id="GO:0009986">
    <property type="term" value="C:cell surface"/>
    <property type="evidence" value="ECO:0007669"/>
    <property type="project" value="TreeGrafter"/>
</dbReference>
<keyword evidence="9" id="KW-0472">Membrane</keyword>
<keyword evidence="9" id="KW-1133">Transmembrane helix</keyword>
<keyword evidence="9" id="KW-0812">Transmembrane</keyword>
<keyword evidence="2 10" id="KW-0378">Hydrolase</keyword>
<dbReference type="SUPFAM" id="SSF51445">
    <property type="entry name" value="(Trans)glycosidases"/>
    <property type="match status" value="1"/>
</dbReference>
<proteinExistence type="inferred from homology"/>
<dbReference type="PANTHER" id="PTHR31297">
    <property type="entry name" value="GLUCAN ENDO-1,6-BETA-GLUCOSIDASE B"/>
    <property type="match status" value="1"/>
</dbReference>
<dbReference type="OrthoDB" id="62120at2759"/>
<dbReference type="PANTHER" id="PTHR31297:SF34">
    <property type="entry name" value="GLUCAN 1,3-BETA-GLUCOSIDASE 2"/>
    <property type="match status" value="1"/>
</dbReference>
<feature type="transmembrane region" description="Helical" evidence="9">
    <location>
        <begin position="17"/>
        <end position="40"/>
    </location>
</feature>
<evidence type="ECO:0000256" key="2">
    <source>
        <dbReference type="ARBA" id="ARBA00022801"/>
    </source>
</evidence>
<keyword evidence="11" id="KW-1185">Reference proteome</keyword>
<comment type="catalytic activity">
    <reaction evidence="6">
        <text>Successive hydrolysis of beta-D-glucose units from the non-reducing ends of (1-&gt;3)-beta-D-glucans, releasing alpha-glucose.</text>
        <dbReference type="EC" id="3.2.1.58"/>
    </reaction>
</comment>
<evidence type="ECO:0000256" key="4">
    <source>
        <dbReference type="ARBA" id="ARBA00023295"/>
    </source>
</evidence>
<dbReference type="InterPro" id="IPR050386">
    <property type="entry name" value="Glycosyl_hydrolase_5"/>
</dbReference>
<dbReference type="GO" id="GO:0004338">
    <property type="term" value="F:glucan exo-1,3-beta-glucosidase activity"/>
    <property type="evidence" value="ECO:0007669"/>
    <property type="project" value="UniProtKB-EC"/>
</dbReference>
<dbReference type="EMBL" id="JABBWD010000054">
    <property type="protein sequence ID" value="KAG1772224.1"/>
    <property type="molecule type" value="Genomic_DNA"/>
</dbReference>
<sequence length="258" mass="27726">EKQSAYTVSCVKSQRGLIIPGSILAAAIVLVAIVPIYFIAVKPKSSSSNNSSVPPSSPTSTLTSSGQPASAVVITGGDGGAVTTENGTTFTYSNPFGGAWYWDPQDPFNNNAQAQSWTLPLNQAFRFGADKIFGVNLGGSLTTEPVSWYPFDSHAFAPALYQKYPQAIDGWTLSQAMAADALSGGGLSQLETYYKMLITDQDFAEITGAGLNFLCIPLPYWVIEVRSGEPSLPKTLWTYLLKAIQCARKYGLRINLNF</sequence>
<comment type="caution">
    <text evidence="10">The sequence shown here is derived from an EMBL/GenBank/DDBJ whole genome shotgun (WGS) entry which is preliminary data.</text>
</comment>
<evidence type="ECO:0000256" key="9">
    <source>
        <dbReference type="SAM" id="Phobius"/>
    </source>
</evidence>
<evidence type="ECO:0000313" key="10">
    <source>
        <dbReference type="EMBL" id="KAG1772224.1"/>
    </source>
</evidence>
<dbReference type="GO" id="GO:0071555">
    <property type="term" value="P:cell wall organization"/>
    <property type="evidence" value="ECO:0007669"/>
    <property type="project" value="UniProtKB-KW"/>
</dbReference>
<feature type="region of interest" description="Disordered" evidence="8">
    <location>
        <begin position="44"/>
        <end position="68"/>
    </location>
</feature>
<dbReference type="EC" id="3.2.1.58" evidence="7"/>
<evidence type="ECO:0000313" key="11">
    <source>
        <dbReference type="Proteomes" id="UP000714275"/>
    </source>
</evidence>
<evidence type="ECO:0000256" key="3">
    <source>
        <dbReference type="ARBA" id="ARBA00023180"/>
    </source>
</evidence>
<evidence type="ECO:0000256" key="6">
    <source>
        <dbReference type="ARBA" id="ARBA00036824"/>
    </source>
</evidence>
<dbReference type="AlphaFoldDB" id="A0A9P6ZMA7"/>
<dbReference type="Proteomes" id="UP000714275">
    <property type="component" value="Unassembled WGS sequence"/>
</dbReference>
<dbReference type="GO" id="GO:0005576">
    <property type="term" value="C:extracellular region"/>
    <property type="evidence" value="ECO:0007669"/>
    <property type="project" value="TreeGrafter"/>
</dbReference>
<organism evidence="10 11">
    <name type="scientific">Suillus placidus</name>
    <dbReference type="NCBI Taxonomy" id="48579"/>
    <lineage>
        <taxon>Eukaryota</taxon>
        <taxon>Fungi</taxon>
        <taxon>Dikarya</taxon>
        <taxon>Basidiomycota</taxon>
        <taxon>Agaricomycotina</taxon>
        <taxon>Agaricomycetes</taxon>
        <taxon>Agaricomycetidae</taxon>
        <taxon>Boletales</taxon>
        <taxon>Suillineae</taxon>
        <taxon>Suillaceae</taxon>
        <taxon>Suillus</taxon>
    </lineage>
</organism>
<dbReference type="Gene3D" id="3.20.20.80">
    <property type="entry name" value="Glycosidases"/>
    <property type="match status" value="1"/>
</dbReference>
<feature type="non-terminal residue" evidence="10">
    <location>
        <position position="1"/>
    </location>
</feature>
<name>A0A9P6ZMA7_9AGAM</name>
<keyword evidence="4" id="KW-0326">Glycosidase</keyword>
<evidence type="ECO:0000256" key="8">
    <source>
        <dbReference type="SAM" id="MobiDB-lite"/>
    </source>
</evidence>
<comment type="similarity">
    <text evidence="1">Belongs to the glycosyl hydrolase 5 (cellulase A) family.</text>
</comment>
<feature type="compositionally biased region" description="Low complexity" evidence="8">
    <location>
        <begin position="45"/>
        <end position="65"/>
    </location>
</feature>
<evidence type="ECO:0000256" key="1">
    <source>
        <dbReference type="ARBA" id="ARBA00005641"/>
    </source>
</evidence>
<dbReference type="InterPro" id="IPR017853">
    <property type="entry name" value="GH"/>
</dbReference>
<feature type="non-terminal residue" evidence="10">
    <location>
        <position position="258"/>
    </location>
</feature>
<reference evidence="10" key="1">
    <citation type="journal article" date="2020" name="New Phytol.">
        <title>Comparative genomics reveals dynamic genome evolution in host specialist ectomycorrhizal fungi.</title>
        <authorList>
            <person name="Lofgren L.A."/>
            <person name="Nguyen N.H."/>
            <person name="Vilgalys R."/>
            <person name="Ruytinx J."/>
            <person name="Liao H.L."/>
            <person name="Branco S."/>
            <person name="Kuo A."/>
            <person name="LaButti K."/>
            <person name="Lipzen A."/>
            <person name="Andreopoulos W."/>
            <person name="Pangilinan J."/>
            <person name="Riley R."/>
            <person name="Hundley H."/>
            <person name="Na H."/>
            <person name="Barry K."/>
            <person name="Grigoriev I.V."/>
            <person name="Stajich J.E."/>
            <person name="Kennedy P.G."/>
        </authorList>
    </citation>
    <scope>NUCLEOTIDE SEQUENCE</scope>
    <source>
        <strain evidence="10">DOB743</strain>
    </source>
</reference>
<accession>A0A9P6ZMA7</accession>
<gene>
    <name evidence="10" type="ORF">EV702DRAFT_1246674</name>
</gene>
<evidence type="ECO:0000256" key="5">
    <source>
        <dbReference type="ARBA" id="ARBA00023316"/>
    </source>
</evidence>
<evidence type="ECO:0000256" key="7">
    <source>
        <dbReference type="ARBA" id="ARBA00038929"/>
    </source>
</evidence>